<dbReference type="OrthoDB" id="3234974at2759"/>
<evidence type="ECO:0000256" key="1">
    <source>
        <dbReference type="SAM" id="MobiDB-lite"/>
    </source>
</evidence>
<comment type="caution">
    <text evidence="2">The sequence shown here is derived from an EMBL/GenBank/DDBJ whole genome shotgun (WGS) entry which is preliminary data.</text>
</comment>
<evidence type="ECO:0000313" key="3">
    <source>
        <dbReference type="Proteomes" id="UP000188533"/>
    </source>
</evidence>
<organism evidence="2 3">
    <name type="scientific">Lentinula edodes</name>
    <name type="common">Shiitake mushroom</name>
    <name type="synonym">Lentinus edodes</name>
    <dbReference type="NCBI Taxonomy" id="5353"/>
    <lineage>
        <taxon>Eukaryota</taxon>
        <taxon>Fungi</taxon>
        <taxon>Dikarya</taxon>
        <taxon>Basidiomycota</taxon>
        <taxon>Agaricomycotina</taxon>
        <taxon>Agaricomycetes</taxon>
        <taxon>Agaricomycetidae</taxon>
        <taxon>Agaricales</taxon>
        <taxon>Marasmiineae</taxon>
        <taxon>Omphalotaceae</taxon>
        <taxon>Lentinula</taxon>
    </lineage>
</organism>
<reference evidence="2 3" key="1">
    <citation type="submission" date="2016-08" db="EMBL/GenBank/DDBJ databases">
        <authorList>
            <consortium name="Lentinula edodes genome sequencing consortium"/>
            <person name="Sakamoto Y."/>
            <person name="Nakade K."/>
            <person name="Sato S."/>
            <person name="Yoshida Y."/>
            <person name="Miyazaki K."/>
            <person name="Natsume S."/>
            <person name="Konno N."/>
        </authorList>
    </citation>
    <scope>NUCLEOTIDE SEQUENCE [LARGE SCALE GENOMIC DNA]</scope>
    <source>
        <strain evidence="2 3">NBRC 111202</strain>
    </source>
</reference>
<dbReference type="Gene3D" id="1.10.10.2360">
    <property type="match status" value="1"/>
</dbReference>
<dbReference type="Proteomes" id="UP000188533">
    <property type="component" value="Unassembled WGS sequence"/>
</dbReference>
<sequence>MPAFLPSTSSTSRDAIQFMSIPAALEAGPSQKSYEEVRVDDYLLAYQTTGKPPLPCPQEPVLPHLRAARGLPPLFQPIVTTNSSTEAPTTNELQNSLPEWQLFVETKSASGPGSSLMDKLQSITAAEQYAGFNFEELRCQAYLAGRVAPPPHILTGITSIATSSTLQSNGIQWGGDTNETFLSISSKPDFALHSFEELRLASVKANGRDVTSQEIMGIGIPGAAPGVPLSNISIPPFASSAASSIFNPVSKPTSTTSTTTTPSASTPSGTFSFSPAIRF</sequence>
<name>A0A1Q3E2C9_LENED</name>
<proteinExistence type="predicted"/>
<dbReference type="EMBL" id="BDGU01000057">
    <property type="protein sequence ID" value="GAW01316.1"/>
    <property type="molecule type" value="Genomic_DNA"/>
</dbReference>
<accession>A0A1Q3E2C9</accession>
<feature type="region of interest" description="Disordered" evidence="1">
    <location>
        <begin position="250"/>
        <end position="279"/>
    </location>
</feature>
<evidence type="ECO:0000313" key="2">
    <source>
        <dbReference type="EMBL" id="GAW01316.1"/>
    </source>
</evidence>
<keyword evidence="3" id="KW-1185">Reference proteome</keyword>
<reference evidence="2 3" key="2">
    <citation type="submission" date="2017-02" db="EMBL/GenBank/DDBJ databases">
        <title>A genome survey and senescence transcriptome analysis in Lentinula edodes.</title>
        <authorList>
            <person name="Sakamoto Y."/>
            <person name="Nakade K."/>
            <person name="Sato S."/>
            <person name="Yoshida Y."/>
            <person name="Miyazaki K."/>
            <person name="Natsume S."/>
            <person name="Konno N."/>
        </authorList>
    </citation>
    <scope>NUCLEOTIDE SEQUENCE [LARGE SCALE GENOMIC DNA]</scope>
    <source>
        <strain evidence="2 3">NBRC 111202</strain>
    </source>
</reference>
<dbReference type="AlphaFoldDB" id="A0A1Q3E2C9"/>
<gene>
    <name evidence="2" type="ORF">LENED_002904</name>
</gene>
<protein>
    <submittedName>
        <fullName evidence="2">Uncharacterized protein</fullName>
    </submittedName>
</protein>